<protein>
    <submittedName>
        <fullName evidence="3">Carboxypeptidase regulatory-like domain-containing protein</fullName>
    </submittedName>
</protein>
<evidence type="ECO:0000256" key="1">
    <source>
        <dbReference type="SAM" id="MobiDB-lite"/>
    </source>
</evidence>
<dbReference type="EMBL" id="JAXIVS010000008">
    <property type="protein sequence ID" value="MDY7229305.1"/>
    <property type="molecule type" value="Genomic_DNA"/>
</dbReference>
<dbReference type="InterPro" id="IPR013784">
    <property type="entry name" value="Carb-bd-like_fold"/>
</dbReference>
<dbReference type="Gene3D" id="2.60.40.1120">
    <property type="entry name" value="Carboxypeptidase-like, regulatory domain"/>
    <property type="match status" value="5"/>
</dbReference>
<dbReference type="InterPro" id="IPR001478">
    <property type="entry name" value="PDZ"/>
</dbReference>
<feature type="region of interest" description="Disordered" evidence="1">
    <location>
        <begin position="30"/>
        <end position="73"/>
    </location>
</feature>
<dbReference type="Proteomes" id="UP001291309">
    <property type="component" value="Unassembled WGS sequence"/>
</dbReference>
<sequence>MRKFLIVAAVLGAVGLGLFMLSRWGGSPEVSSPGQPSASLKPAATKLGAESPEDLGARGTADAGSTPTLARLPSEGDGLLEVEVLAGGRPVPGASARLYWRGARDPNLGEVSWRLASTGTTDAQGRVRLASRPGLYLVAVRAPGYAPLKRDVTRPSGEVRTFLSLTLEQGQSLTGHTVVKGSREPLPLVELVFTVQSPQLPLWQDAEAPAEERAYASSDARGAFSVEGLASGSYLLEARAPGHARAVMRNVRVPAAGPLTVALSVAGVIEGFVVDAQGQPAAGAEVLLGGFVPQTVSTGEGGGFSVEVEAGDYTVSARRGEEAGALDSPVPVSAGQTVRDVRVRLGQGAGVEGRVVAHATGAPVAEAKVDVSPYGASGDSGRAVTDSQGHFSVGALAPGSYDVVVNAPGFAPLTRRGLTVSGGERFTLELALTATGAVEGQVRTGAGQPVAGALVTAGTRWGGPLVGEPAESRTNAEGHYRLEGLGVGRLYLSARWEGATAGVSQPVEVTEGGTQRLDFTLEETGTVEGVVRAAQGALPSSPLTVMAFPQDGDRSGPAGIGQTQVEARGNFTMSLPPGTYDLYVSEERRGLGLRKPKQVRVEAGRTVQAELTWQSEAPGTDELRGIVLEPSGAPSPLAFVTLSIEGQRGGVGSLIPTDEEGRFSMPLPAGRGGTAARSITLSARNGGRMAELHDVKPEAGEVVVRLQPAASIQGRVVRAGQGLPVRGFTVSFQPRSWDRFPLDDLSWEFAGDRFELRDVPAEPLELVVRTADGARGDAQVFPDPGASVTVEVTLAATAGVRGRVVDAATLEPISEAFIFLEGERPMSMNQETASDGRFKLDGVAPGEHTLVVVAGREREPVRRPITVVEGQVHDVGDVALSVPRVPSGTIGIRVSPEGARIVISQVVHESPAARAGLEVGDVLLSVDGTPVTELMDAFRRLKGAPSSPVVLTVRREGTEQSFSVLRAP</sequence>
<dbReference type="SUPFAM" id="SSF50156">
    <property type="entry name" value="PDZ domain-like"/>
    <property type="match status" value="1"/>
</dbReference>
<feature type="domain" description="PDZ" evidence="2">
    <location>
        <begin position="879"/>
        <end position="968"/>
    </location>
</feature>
<dbReference type="InterPro" id="IPR041489">
    <property type="entry name" value="PDZ_6"/>
</dbReference>
<name>A0ABU5H7I6_9BACT</name>
<dbReference type="Pfam" id="PF17820">
    <property type="entry name" value="PDZ_6"/>
    <property type="match status" value="1"/>
</dbReference>
<evidence type="ECO:0000259" key="2">
    <source>
        <dbReference type="PROSITE" id="PS50106"/>
    </source>
</evidence>
<dbReference type="InterPro" id="IPR008969">
    <property type="entry name" value="CarboxyPept-like_regulatory"/>
</dbReference>
<comment type="caution">
    <text evidence="3">The sequence shown here is derived from an EMBL/GenBank/DDBJ whole genome shotgun (WGS) entry which is preliminary data.</text>
</comment>
<accession>A0ABU5H7I6</accession>
<dbReference type="SMART" id="SM00228">
    <property type="entry name" value="PDZ"/>
    <property type="match status" value="1"/>
</dbReference>
<dbReference type="SUPFAM" id="SSF49464">
    <property type="entry name" value="Carboxypeptidase regulatory domain-like"/>
    <property type="match status" value="1"/>
</dbReference>
<dbReference type="SUPFAM" id="SSF49452">
    <property type="entry name" value="Starch-binding domain-like"/>
    <property type="match status" value="6"/>
</dbReference>
<keyword evidence="4" id="KW-1185">Reference proteome</keyword>
<dbReference type="Pfam" id="PF13620">
    <property type="entry name" value="CarboxypepD_reg"/>
    <property type="match status" value="4"/>
</dbReference>
<evidence type="ECO:0000313" key="3">
    <source>
        <dbReference type="EMBL" id="MDY7229305.1"/>
    </source>
</evidence>
<gene>
    <name evidence="3" type="ORF">SYV04_23130</name>
</gene>
<dbReference type="PROSITE" id="PS50106">
    <property type="entry name" value="PDZ"/>
    <property type="match status" value="1"/>
</dbReference>
<evidence type="ECO:0000313" key="4">
    <source>
        <dbReference type="Proteomes" id="UP001291309"/>
    </source>
</evidence>
<dbReference type="InterPro" id="IPR036034">
    <property type="entry name" value="PDZ_sf"/>
</dbReference>
<proteinExistence type="predicted"/>
<dbReference type="Gene3D" id="2.30.42.10">
    <property type="match status" value="1"/>
</dbReference>
<organism evidence="3 4">
    <name type="scientific">Hyalangium rubrum</name>
    <dbReference type="NCBI Taxonomy" id="3103134"/>
    <lineage>
        <taxon>Bacteria</taxon>
        <taxon>Pseudomonadati</taxon>
        <taxon>Myxococcota</taxon>
        <taxon>Myxococcia</taxon>
        <taxon>Myxococcales</taxon>
        <taxon>Cystobacterineae</taxon>
        <taxon>Archangiaceae</taxon>
        <taxon>Hyalangium</taxon>
    </lineage>
</organism>
<reference evidence="3 4" key="1">
    <citation type="submission" date="2023-12" db="EMBL/GenBank/DDBJ databases">
        <title>the genome sequence of Hyalangium sp. s54d21.</title>
        <authorList>
            <person name="Zhang X."/>
        </authorList>
    </citation>
    <scope>NUCLEOTIDE SEQUENCE [LARGE SCALE GENOMIC DNA]</scope>
    <source>
        <strain evidence="4">s54d21</strain>
    </source>
</reference>
<dbReference type="RefSeq" id="WP_321548032.1">
    <property type="nucleotide sequence ID" value="NZ_JAXIVS010000008.1"/>
</dbReference>